<dbReference type="GO" id="GO:0032436">
    <property type="term" value="P:positive regulation of proteasomal ubiquitin-dependent protein catabolic process"/>
    <property type="evidence" value="ECO:0007669"/>
    <property type="project" value="TreeGrafter"/>
</dbReference>
<proteinExistence type="predicted"/>
<evidence type="ECO:0000313" key="4">
    <source>
        <dbReference type="Proteomes" id="UP001438707"/>
    </source>
</evidence>
<dbReference type="InterPro" id="IPR019494">
    <property type="entry name" value="FIST_C"/>
</dbReference>
<dbReference type="Proteomes" id="UP001438707">
    <property type="component" value="Unassembled WGS sequence"/>
</dbReference>
<gene>
    <name evidence="3" type="ORF">WJX74_010230</name>
</gene>
<feature type="domain" description="FIST C-domain" evidence="2">
    <location>
        <begin position="342"/>
        <end position="496"/>
    </location>
</feature>
<dbReference type="Pfam" id="PF10442">
    <property type="entry name" value="FIST_C"/>
    <property type="match status" value="1"/>
</dbReference>
<dbReference type="SMART" id="SM01204">
    <property type="entry name" value="FIST_C"/>
    <property type="match status" value="1"/>
</dbReference>
<name>A0AAW1RQ43_9CHLO</name>
<evidence type="ECO:0000313" key="3">
    <source>
        <dbReference type="EMBL" id="KAK9835887.1"/>
    </source>
</evidence>
<evidence type="ECO:0000259" key="2">
    <source>
        <dbReference type="SMART" id="SM01204"/>
    </source>
</evidence>
<protein>
    <recommendedName>
        <fullName evidence="5">FIST C-domain domain-containing protein</fullName>
    </recommendedName>
</protein>
<evidence type="ECO:0008006" key="5">
    <source>
        <dbReference type="Google" id="ProtNLM"/>
    </source>
</evidence>
<dbReference type="SMART" id="SM00897">
    <property type="entry name" value="FIST"/>
    <property type="match status" value="1"/>
</dbReference>
<dbReference type="Pfam" id="PF08495">
    <property type="entry name" value="FIST"/>
    <property type="match status" value="1"/>
</dbReference>
<sequence>MLLVHGSATSRSSVAEGWSSGHVFAAAGWSAADPASRKNSAQPLNRLRHAHAGSKKQHGCRPILRQSRALPQDRAQAQVQAQAPANAWQTCLSSKTDFAEALEEVIKGCTGRLGSEQPHLALIFVSSAFADQYHEIVPELRRRLPSLTEVVGCSGFGVIGNDAAGPQEVERSPAISLTLASLPGVEVRTTLFTRANVPDADASPMVWQDVVGVPIDTPKDTSFILMSEPTYGEIAEVIAGLDYAYPEAVKLGGLCAAASQSAKRTLIWWSARSDAQSFENGLVEEGCLALVLHGNIVIEPIIAQGCKAMSSQTWIVEEVKAKHWVMQLSRTSPSGRRLTRTPLQALQEELQSLSADARVQALRSLIMGVAPDDFKDSEKLGPQDFLTRGIIGAEQSSGALGIGDILRKGQRLQFMTRSREGAMSDMQTRCSSFMRSRLEASMTGKEQPSPFGALIFSCNGRGMGLYETAAFDSRTLASYVPVPSAGFFCNGELGQVGQSTYIHGFTAAIGVLRPSDPET</sequence>
<evidence type="ECO:0000259" key="1">
    <source>
        <dbReference type="SMART" id="SM00897"/>
    </source>
</evidence>
<dbReference type="GO" id="GO:0000209">
    <property type="term" value="P:protein polyubiquitination"/>
    <property type="evidence" value="ECO:0007669"/>
    <property type="project" value="TreeGrafter"/>
</dbReference>
<keyword evidence="4" id="KW-1185">Reference proteome</keyword>
<dbReference type="PANTHER" id="PTHR14939">
    <property type="entry name" value="F-BOX ONLY PROTEIN 22"/>
    <property type="match status" value="1"/>
</dbReference>
<dbReference type="InterPro" id="IPR013702">
    <property type="entry name" value="FIST_domain_N"/>
</dbReference>
<dbReference type="PANTHER" id="PTHR14939:SF5">
    <property type="entry name" value="F-BOX ONLY PROTEIN 22"/>
    <property type="match status" value="1"/>
</dbReference>
<organism evidence="3 4">
    <name type="scientific">Apatococcus lobatus</name>
    <dbReference type="NCBI Taxonomy" id="904363"/>
    <lineage>
        <taxon>Eukaryota</taxon>
        <taxon>Viridiplantae</taxon>
        <taxon>Chlorophyta</taxon>
        <taxon>core chlorophytes</taxon>
        <taxon>Trebouxiophyceae</taxon>
        <taxon>Chlorellales</taxon>
        <taxon>Chlorellaceae</taxon>
        <taxon>Apatococcus</taxon>
    </lineage>
</organism>
<dbReference type="EMBL" id="JALJOS010000008">
    <property type="protein sequence ID" value="KAK9835887.1"/>
    <property type="molecule type" value="Genomic_DNA"/>
</dbReference>
<feature type="domain" description="FIST" evidence="1">
    <location>
        <begin position="117"/>
        <end position="332"/>
    </location>
</feature>
<accession>A0AAW1RQ43</accession>
<reference evidence="3 4" key="1">
    <citation type="journal article" date="2024" name="Nat. Commun.">
        <title>Phylogenomics reveals the evolutionary origins of lichenization in chlorophyte algae.</title>
        <authorList>
            <person name="Puginier C."/>
            <person name="Libourel C."/>
            <person name="Otte J."/>
            <person name="Skaloud P."/>
            <person name="Haon M."/>
            <person name="Grisel S."/>
            <person name="Petersen M."/>
            <person name="Berrin J.G."/>
            <person name="Delaux P.M."/>
            <person name="Dal Grande F."/>
            <person name="Keller J."/>
        </authorList>
    </citation>
    <scope>NUCLEOTIDE SEQUENCE [LARGE SCALE GENOMIC DNA]</scope>
    <source>
        <strain evidence="3 4">SAG 2145</strain>
    </source>
</reference>
<comment type="caution">
    <text evidence="3">The sequence shown here is derived from an EMBL/GenBank/DDBJ whole genome shotgun (WGS) entry which is preliminary data.</text>
</comment>
<dbReference type="AlphaFoldDB" id="A0AAW1RQ43"/>